<gene>
    <name evidence="3" type="ORF">K443DRAFT_661744</name>
</gene>
<feature type="domain" description="DUF6534" evidence="2">
    <location>
        <begin position="173"/>
        <end position="226"/>
    </location>
</feature>
<feature type="transmembrane region" description="Helical" evidence="1">
    <location>
        <begin position="90"/>
        <end position="113"/>
    </location>
</feature>
<organism evidence="3 4">
    <name type="scientific">Laccaria amethystina LaAM-08-1</name>
    <dbReference type="NCBI Taxonomy" id="1095629"/>
    <lineage>
        <taxon>Eukaryota</taxon>
        <taxon>Fungi</taxon>
        <taxon>Dikarya</taxon>
        <taxon>Basidiomycota</taxon>
        <taxon>Agaricomycotina</taxon>
        <taxon>Agaricomycetes</taxon>
        <taxon>Agaricomycetidae</taxon>
        <taxon>Agaricales</taxon>
        <taxon>Agaricineae</taxon>
        <taxon>Hydnangiaceae</taxon>
        <taxon>Laccaria</taxon>
    </lineage>
</organism>
<keyword evidence="1" id="KW-0472">Membrane</keyword>
<evidence type="ECO:0000313" key="4">
    <source>
        <dbReference type="Proteomes" id="UP000054477"/>
    </source>
</evidence>
<feature type="transmembrane region" description="Helical" evidence="1">
    <location>
        <begin position="53"/>
        <end position="70"/>
    </location>
</feature>
<evidence type="ECO:0000259" key="2">
    <source>
        <dbReference type="Pfam" id="PF20152"/>
    </source>
</evidence>
<dbReference type="PANTHER" id="PTHR40465:SF1">
    <property type="entry name" value="DUF6534 DOMAIN-CONTAINING PROTEIN"/>
    <property type="match status" value="1"/>
</dbReference>
<accession>A0A0C9XJB6</accession>
<dbReference type="InterPro" id="IPR045339">
    <property type="entry name" value="DUF6534"/>
</dbReference>
<keyword evidence="1" id="KW-0812">Transmembrane</keyword>
<keyword evidence="4" id="KW-1185">Reference proteome</keyword>
<dbReference type="STRING" id="1095629.A0A0C9XJB6"/>
<evidence type="ECO:0000256" key="1">
    <source>
        <dbReference type="SAM" id="Phobius"/>
    </source>
</evidence>
<dbReference type="Proteomes" id="UP000054477">
    <property type="component" value="Unassembled WGS sequence"/>
</dbReference>
<reference evidence="4" key="2">
    <citation type="submission" date="2015-01" db="EMBL/GenBank/DDBJ databases">
        <title>Evolutionary Origins and Diversification of the Mycorrhizal Mutualists.</title>
        <authorList>
            <consortium name="DOE Joint Genome Institute"/>
            <consortium name="Mycorrhizal Genomics Consortium"/>
            <person name="Kohler A."/>
            <person name="Kuo A."/>
            <person name="Nagy L.G."/>
            <person name="Floudas D."/>
            <person name="Copeland A."/>
            <person name="Barry K.W."/>
            <person name="Cichocki N."/>
            <person name="Veneault-Fourrey C."/>
            <person name="LaButti K."/>
            <person name="Lindquist E.A."/>
            <person name="Lipzen A."/>
            <person name="Lundell T."/>
            <person name="Morin E."/>
            <person name="Murat C."/>
            <person name="Riley R."/>
            <person name="Ohm R."/>
            <person name="Sun H."/>
            <person name="Tunlid A."/>
            <person name="Henrissat B."/>
            <person name="Grigoriev I.V."/>
            <person name="Hibbett D.S."/>
            <person name="Martin F."/>
        </authorList>
    </citation>
    <scope>NUCLEOTIDE SEQUENCE [LARGE SCALE GENOMIC DNA]</scope>
    <source>
        <strain evidence="4">LaAM-08-1</strain>
    </source>
</reference>
<protein>
    <recommendedName>
        <fullName evidence="2">DUF6534 domain-containing protein</fullName>
    </recommendedName>
</protein>
<keyword evidence="1" id="KW-1133">Transmembrane helix</keyword>
<feature type="transmembrane region" description="Helical" evidence="1">
    <location>
        <begin position="168"/>
        <end position="189"/>
    </location>
</feature>
<feature type="transmembrane region" description="Helical" evidence="1">
    <location>
        <begin position="20"/>
        <end position="41"/>
    </location>
</feature>
<evidence type="ECO:0000313" key="3">
    <source>
        <dbReference type="EMBL" id="KIK01539.1"/>
    </source>
</evidence>
<dbReference type="EMBL" id="KN838605">
    <property type="protein sequence ID" value="KIK01539.1"/>
    <property type="molecule type" value="Genomic_DNA"/>
</dbReference>
<sequence>MPSSNSSLIALILPLLSSLLMGYLFTWGLQGILVVQVYNYYMSFPNDRWHWKCIIYFLFVVELVQTILATKDAYTVYAEGFGQYEALDKLHLLWLTLPVMSGLVGFFCHSIFAYRIYILSELWQVGMFIFMLAAFALASAITFSAKLLRAGTLSKLVYVDHIYLFCGLWNGSAALCDIAIAGCMTFFLLRSPRFKNTHFLITKIIRLTIETGIFTGASMSFVFVKSCSPCLTPKKIYSHRIHLQRRLVCWISQPLFSQHLLRHPRYLACKTILNNNRCHIQ</sequence>
<proteinExistence type="predicted"/>
<dbReference type="OrthoDB" id="2536347at2759"/>
<name>A0A0C9XJB6_9AGAR</name>
<dbReference type="Pfam" id="PF20152">
    <property type="entry name" value="DUF6534"/>
    <property type="match status" value="1"/>
</dbReference>
<reference evidence="3 4" key="1">
    <citation type="submission" date="2014-04" db="EMBL/GenBank/DDBJ databases">
        <authorList>
            <consortium name="DOE Joint Genome Institute"/>
            <person name="Kuo A."/>
            <person name="Kohler A."/>
            <person name="Nagy L.G."/>
            <person name="Floudas D."/>
            <person name="Copeland A."/>
            <person name="Barry K.W."/>
            <person name="Cichocki N."/>
            <person name="Veneault-Fourrey C."/>
            <person name="LaButti K."/>
            <person name="Lindquist E.A."/>
            <person name="Lipzen A."/>
            <person name="Lundell T."/>
            <person name="Morin E."/>
            <person name="Murat C."/>
            <person name="Sun H."/>
            <person name="Tunlid A."/>
            <person name="Henrissat B."/>
            <person name="Grigoriev I.V."/>
            <person name="Hibbett D.S."/>
            <person name="Martin F."/>
            <person name="Nordberg H.P."/>
            <person name="Cantor M.N."/>
            <person name="Hua S.X."/>
        </authorList>
    </citation>
    <scope>NUCLEOTIDE SEQUENCE [LARGE SCALE GENOMIC DNA]</scope>
    <source>
        <strain evidence="3 4">LaAM-08-1</strain>
    </source>
</reference>
<dbReference type="PANTHER" id="PTHR40465">
    <property type="entry name" value="CHROMOSOME 1, WHOLE GENOME SHOTGUN SEQUENCE"/>
    <property type="match status" value="1"/>
</dbReference>
<dbReference type="HOGENOM" id="CLU_046025_0_1_1"/>
<feature type="transmembrane region" description="Helical" evidence="1">
    <location>
        <begin position="125"/>
        <end position="148"/>
    </location>
</feature>
<dbReference type="AlphaFoldDB" id="A0A0C9XJB6"/>